<keyword evidence="2" id="KW-0808">Transferase</keyword>
<dbReference type="PANTHER" id="PTHR13943">
    <property type="entry name" value="HRAS-LIKE SUPPRESSOR - RELATED"/>
    <property type="match status" value="1"/>
</dbReference>
<evidence type="ECO:0000256" key="5">
    <source>
        <dbReference type="SAM" id="SignalP"/>
    </source>
</evidence>
<name>A0A4W5K214_9TELE</name>
<keyword evidence="3" id="KW-0378">Hydrolase</keyword>
<evidence type="ECO:0000313" key="8">
    <source>
        <dbReference type="Proteomes" id="UP000314982"/>
    </source>
</evidence>
<dbReference type="InterPro" id="IPR007053">
    <property type="entry name" value="LRAT_dom"/>
</dbReference>
<evidence type="ECO:0000256" key="1">
    <source>
        <dbReference type="ARBA" id="ARBA00007824"/>
    </source>
</evidence>
<dbReference type="Pfam" id="PF04970">
    <property type="entry name" value="LRAT"/>
    <property type="match status" value="1"/>
</dbReference>
<evidence type="ECO:0000313" key="7">
    <source>
        <dbReference type="Ensembl" id="ENSHHUP00000009937.1"/>
    </source>
</evidence>
<dbReference type="AlphaFoldDB" id="A0A4W5K214"/>
<protein>
    <recommendedName>
        <fullName evidence="6">LRAT domain-containing protein</fullName>
    </recommendedName>
</protein>
<feature type="signal peptide" evidence="5">
    <location>
        <begin position="1"/>
        <end position="23"/>
    </location>
</feature>
<accession>A0A4W5K214</accession>
<dbReference type="GO" id="GO:0008970">
    <property type="term" value="F:phospholipase A1 activity"/>
    <property type="evidence" value="ECO:0007669"/>
    <property type="project" value="TreeGrafter"/>
</dbReference>
<organism evidence="7 8">
    <name type="scientific">Hucho hucho</name>
    <name type="common">huchen</name>
    <dbReference type="NCBI Taxonomy" id="62062"/>
    <lineage>
        <taxon>Eukaryota</taxon>
        <taxon>Metazoa</taxon>
        <taxon>Chordata</taxon>
        <taxon>Craniata</taxon>
        <taxon>Vertebrata</taxon>
        <taxon>Euteleostomi</taxon>
        <taxon>Actinopterygii</taxon>
        <taxon>Neopterygii</taxon>
        <taxon>Teleostei</taxon>
        <taxon>Protacanthopterygii</taxon>
        <taxon>Salmoniformes</taxon>
        <taxon>Salmonidae</taxon>
        <taxon>Salmoninae</taxon>
        <taxon>Hucho</taxon>
    </lineage>
</organism>
<keyword evidence="4" id="KW-0443">Lipid metabolism</keyword>
<dbReference type="InterPro" id="IPR051496">
    <property type="entry name" value="H-rev107_PLA/AT"/>
</dbReference>
<feature type="domain" description="LRAT" evidence="6">
    <location>
        <begin position="48"/>
        <end position="163"/>
    </location>
</feature>
<evidence type="ECO:0000256" key="2">
    <source>
        <dbReference type="ARBA" id="ARBA00022679"/>
    </source>
</evidence>
<feature type="chain" id="PRO_5021383459" description="LRAT domain-containing protein" evidence="5">
    <location>
        <begin position="24"/>
        <end position="168"/>
    </location>
</feature>
<dbReference type="Gene3D" id="3.90.1720.10">
    <property type="entry name" value="endopeptidase domain like (from Nostoc punctiforme)"/>
    <property type="match status" value="1"/>
</dbReference>
<evidence type="ECO:0000256" key="3">
    <source>
        <dbReference type="ARBA" id="ARBA00022801"/>
    </source>
</evidence>
<reference evidence="8" key="1">
    <citation type="submission" date="2018-06" db="EMBL/GenBank/DDBJ databases">
        <title>Genome assembly of Danube salmon.</title>
        <authorList>
            <person name="Macqueen D.J."/>
            <person name="Gundappa M.K."/>
        </authorList>
    </citation>
    <scope>NUCLEOTIDE SEQUENCE [LARGE SCALE GENOMIC DNA]</scope>
</reference>
<dbReference type="GO" id="GO:0005737">
    <property type="term" value="C:cytoplasm"/>
    <property type="evidence" value="ECO:0007669"/>
    <property type="project" value="TreeGrafter"/>
</dbReference>
<dbReference type="GO" id="GO:0004623">
    <property type="term" value="F:phospholipase A2 activity"/>
    <property type="evidence" value="ECO:0007669"/>
    <property type="project" value="TreeGrafter"/>
</dbReference>
<evidence type="ECO:0000256" key="4">
    <source>
        <dbReference type="ARBA" id="ARBA00023098"/>
    </source>
</evidence>
<dbReference type="GO" id="GO:0016410">
    <property type="term" value="F:N-acyltransferase activity"/>
    <property type="evidence" value="ECO:0007669"/>
    <property type="project" value="TreeGrafter"/>
</dbReference>
<proteinExistence type="inferred from homology"/>
<keyword evidence="8" id="KW-1185">Reference proteome</keyword>
<evidence type="ECO:0000259" key="6">
    <source>
        <dbReference type="PROSITE" id="PS51934"/>
    </source>
</evidence>
<keyword evidence="5" id="KW-0732">Signal</keyword>
<sequence>MMMRMKLTILAILLFQLTTSVKGWSMSRPVQQAAKQFTFGDIIKFDRKKIGDIASYNHYATYVGTDKQIPGKTDKQDIFHFSGEKKDKKNANCVFAEMSNVKEESTPEVQNYRDHNATKRTNEDMTTTIISLHNNCTNAYNIISANCEHLATYIRYGSASCRQVSLFL</sequence>
<dbReference type="GO" id="GO:0070292">
    <property type="term" value="P:N-acylphosphatidylethanolamine metabolic process"/>
    <property type="evidence" value="ECO:0007669"/>
    <property type="project" value="TreeGrafter"/>
</dbReference>
<dbReference type="Ensembl" id="ENSHHUT00000010242.1">
    <property type="protein sequence ID" value="ENSHHUP00000009937.1"/>
    <property type="gene ID" value="ENSHHUG00000006053.1"/>
</dbReference>
<dbReference type="GeneTree" id="ENSGT01140000282712"/>
<dbReference type="PROSITE" id="PS51934">
    <property type="entry name" value="LRAT"/>
    <property type="match status" value="1"/>
</dbReference>
<reference evidence="7" key="3">
    <citation type="submission" date="2025-09" db="UniProtKB">
        <authorList>
            <consortium name="Ensembl"/>
        </authorList>
    </citation>
    <scope>IDENTIFICATION</scope>
</reference>
<comment type="similarity">
    <text evidence="1">Belongs to the H-rev107 family.</text>
</comment>
<reference evidence="7" key="2">
    <citation type="submission" date="2025-08" db="UniProtKB">
        <authorList>
            <consortium name="Ensembl"/>
        </authorList>
    </citation>
    <scope>IDENTIFICATION</scope>
</reference>
<dbReference type="Proteomes" id="UP000314982">
    <property type="component" value="Unassembled WGS sequence"/>
</dbReference>
<dbReference type="PANTHER" id="PTHR13943:SF77">
    <property type="entry name" value="LRAT DOMAIN-CONTAINING PROTEIN"/>
    <property type="match status" value="1"/>
</dbReference>